<evidence type="ECO:0000256" key="2">
    <source>
        <dbReference type="ARBA" id="ARBA00022741"/>
    </source>
</evidence>
<dbReference type="PRINTS" id="PR00301">
    <property type="entry name" value="HEATSHOCK70"/>
</dbReference>
<dbReference type="Gene3D" id="3.30.420.40">
    <property type="match status" value="1"/>
</dbReference>
<dbReference type="FunFam" id="2.60.34.10:FF:000023">
    <property type="entry name" value="70 kDa heat shock cognate protein"/>
    <property type="match status" value="1"/>
</dbReference>
<keyword evidence="5" id="KW-1185">Reference proteome</keyword>
<evidence type="ECO:0000256" key="3">
    <source>
        <dbReference type="ARBA" id="ARBA00022840"/>
    </source>
</evidence>
<gene>
    <name evidence="4" type="ORF">TASK_LOCUS3185</name>
</gene>
<dbReference type="SUPFAM" id="SSF53067">
    <property type="entry name" value="Actin-like ATPase domain"/>
    <property type="match status" value="1"/>
</dbReference>
<comment type="similarity">
    <text evidence="1">Belongs to the heat shock protein 70 family.</text>
</comment>
<organism evidence="6">
    <name type="scientific">Taenia asiatica</name>
    <name type="common">Asian tapeworm</name>
    <dbReference type="NCBI Taxonomy" id="60517"/>
    <lineage>
        <taxon>Eukaryota</taxon>
        <taxon>Metazoa</taxon>
        <taxon>Spiralia</taxon>
        <taxon>Lophotrochozoa</taxon>
        <taxon>Platyhelminthes</taxon>
        <taxon>Cestoda</taxon>
        <taxon>Eucestoda</taxon>
        <taxon>Cyclophyllidea</taxon>
        <taxon>Taeniidae</taxon>
        <taxon>Taenia</taxon>
    </lineage>
</organism>
<sequence>MDLTTNKKALSRLRKECETAKRMLSASESTTVDIESLFEGTNFSSSILQGRFEHLCSDLFDRTLDTMKKALNDAEMDKTSVHRVLLVGGSTRIPRVQELLQDFFGDGRLSKSINADEAVAYGAALLAANLAGGKSSGVQDMMLLEVTPLSLGVETDGGLMSTVVKRNTRIPLKHTVSCCTANDNQTNAFFKVYEGERPIVSKNNLLGKFMLWGLPRAPRGETMFEGTFEIDENGIFRVSAVEPSTKKQNSIEITNYRGRLSEEEIERMIKEAEKFKQADEKERSRMSAMNSLVDYAYSIKRKLETEEVKNRTSE</sequence>
<dbReference type="GO" id="GO:0140662">
    <property type="term" value="F:ATP-dependent protein folding chaperone"/>
    <property type="evidence" value="ECO:0007669"/>
    <property type="project" value="InterPro"/>
</dbReference>
<dbReference type="Pfam" id="PF00012">
    <property type="entry name" value="HSP70"/>
    <property type="match status" value="1"/>
</dbReference>
<keyword evidence="3" id="KW-0067">ATP-binding</keyword>
<dbReference type="STRING" id="60517.A0A0R3W0J0"/>
<dbReference type="PANTHER" id="PTHR19375">
    <property type="entry name" value="HEAT SHOCK PROTEIN 70KDA"/>
    <property type="match status" value="1"/>
</dbReference>
<reference evidence="6" key="1">
    <citation type="submission" date="2017-02" db="UniProtKB">
        <authorList>
            <consortium name="WormBaseParasite"/>
        </authorList>
    </citation>
    <scope>IDENTIFICATION</scope>
</reference>
<dbReference type="SUPFAM" id="SSF100920">
    <property type="entry name" value="Heat shock protein 70kD (HSP70), peptide-binding domain"/>
    <property type="match status" value="1"/>
</dbReference>
<keyword evidence="2" id="KW-0547">Nucleotide-binding</keyword>
<name>A0A0R3W0J0_TAEAS</name>
<reference evidence="4 5" key="2">
    <citation type="submission" date="2018-11" db="EMBL/GenBank/DDBJ databases">
        <authorList>
            <consortium name="Pathogen Informatics"/>
        </authorList>
    </citation>
    <scope>NUCLEOTIDE SEQUENCE [LARGE SCALE GENOMIC DNA]</scope>
</reference>
<dbReference type="AlphaFoldDB" id="A0A0R3W0J0"/>
<dbReference type="OrthoDB" id="6358820at2759"/>
<dbReference type="FunFam" id="3.90.640.10:FF:000003">
    <property type="entry name" value="Molecular chaperone DnaK"/>
    <property type="match status" value="1"/>
</dbReference>
<dbReference type="EMBL" id="UYRS01006864">
    <property type="protein sequence ID" value="VDK27778.1"/>
    <property type="molecule type" value="Genomic_DNA"/>
</dbReference>
<evidence type="ECO:0000256" key="1">
    <source>
        <dbReference type="ARBA" id="ARBA00007381"/>
    </source>
</evidence>
<dbReference type="PROSITE" id="PS01036">
    <property type="entry name" value="HSP70_3"/>
    <property type="match status" value="1"/>
</dbReference>
<evidence type="ECO:0000313" key="4">
    <source>
        <dbReference type="EMBL" id="VDK27778.1"/>
    </source>
</evidence>
<dbReference type="WBParaSite" id="TASK_0000318401-mRNA-1">
    <property type="protein sequence ID" value="TASK_0000318401-mRNA-1"/>
    <property type="gene ID" value="TASK_0000318401"/>
</dbReference>
<dbReference type="InterPro" id="IPR043129">
    <property type="entry name" value="ATPase_NBD"/>
</dbReference>
<accession>A0A0R3W0J0</accession>
<dbReference type="InterPro" id="IPR013126">
    <property type="entry name" value="Hsp_70_fam"/>
</dbReference>
<dbReference type="InterPro" id="IPR018181">
    <property type="entry name" value="Heat_shock_70_CS"/>
</dbReference>
<evidence type="ECO:0000313" key="6">
    <source>
        <dbReference type="WBParaSite" id="TASK_0000318401-mRNA-1"/>
    </source>
</evidence>
<proteinExistence type="inferred from homology"/>
<dbReference type="Proteomes" id="UP000282613">
    <property type="component" value="Unassembled WGS sequence"/>
</dbReference>
<evidence type="ECO:0000313" key="5">
    <source>
        <dbReference type="Proteomes" id="UP000282613"/>
    </source>
</evidence>
<dbReference type="GO" id="GO:0005524">
    <property type="term" value="F:ATP binding"/>
    <property type="evidence" value="ECO:0007669"/>
    <property type="project" value="UniProtKB-KW"/>
</dbReference>
<dbReference type="InterPro" id="IPR029047">
    <property type="entry name" value="HSP70_peptide-bd_sf"/>
</dbReference>
<dbReference type="Gene3D" id="2.60.34.10">
    <property type="entry name" value="Substrate Binding Domain Of DNAk, Chain A, domain 1"/>
    <property type="match status" value="1"/>
</dbReference>
<protein>
    <submittedName>
        <fullName evidence="6">Heat shock protein 70 family</fullName>
    </submittedName>
</protein>